<name>A0ABR8QWP3_9CAUL</name>
<dbReference type="RefSeq" id="WP_191742442.1">
    <property type="nucleotide sequence ID" value="NZ_JACSQU010000001.1"/>
</dbReference>
<comment type="caution">
    <text evidence="1">The sequence shown here is derived from an EMBL/GenBank/DDBJ whole genome shotgun (WGS) entry which is preliminary data.</text>
</comment>
<dbReference type="InterPro" id="IPR036291">
    <property type="entry name" value="NAD(P)-bd_dom_sf"/>
</dbReference>
<dbReference type="InterPro" id="IPR003462">
    <property type="entry name" value="ODC_Mu_crystall"/>
</dbReference>
<dbReference type="PANTHER" id="PTHR13812:SF19">
    <property type="entry name" value="KETIMINE REDUCTASE MU-CRYSTALLIN"/>
    <property type="match status" value="1"/>
</dbReference>
<reference evidence="1 2" key="1">
    <citation type="submission" date="2020-08" db="EMBL/GenBank/DDBJ databases">
        <title>A Genomic Blueprint of the Chicken Gut Microbiome.</title>
        <authorList>
            <person name="Gilroy R."/>
            <person name="Ravi A."/>
            <person name="Getino M."/>
            <person name="Pursley I."/>
            <person name="Horton D.L."/>
            <person name="Alikhan N.-F."/>
            <person name="Baker D."/>
            <person name="Gharbi K."/>
            <person name="Hall N."/>
            <person name="Watson M."/>
            <person name="Adriaenssens E.M."/>
            <person name="Foster-Nyarko E."/>
            <person name="Jarju S."/>
            <person name="Secka A."/>
            <person name="Antonio M."/>
            <person name="Oren A."/>
            <person name="Chaudhuri R."/>
            <person name="La Ragione R.M."/>
            <person name="Hildebrand F."/>
            <person name="Pallen M.J."/>
        </authorList>
    </citation>
    <scope>NUCLEOTIDE SEQUENCE [LARGE SCALE GENOMIC DNA]</scope>
    <source>
        <strain evidence="1 2">Sa3CVA3</strain>
    </source>
</reference>
<protein>
    <submittedName>
        <fullName evidence="1">Ornithine cyclodeaminase family protein</fullName>
    </submittedName>
</protein>
<sequence>MSGGLWISEAEVVDLMSLPEAIEALRQGLLEEAAGRAANMVKTHSAWADGSTLHAIGAVFEGWGVVGTKTWAHTAGGAMPLLILMDATTGQVLGVIEAFAMGQMRTGGISGLGTDLLARPDATRFAMIGAGKQAITQVAAVAAVRPLERIAVWSPTPAKREALAERVEAELGIKALAAATLDEALDGADIVTLATRARSPFLKSDALPAGVHINAVGAITPERAEFETALLDRATVISADSVPQARKLSREFMQAYGEDEARWARLQPLSRLVAEGRGRPAEADLTVFKAMGMGISDLSLAVAILKRAKAAGLGKPLPDVKRKSPRLVA</sequence>
<accession>A0ABR8QWP3</accession>
<dbReference type="InterPro" id="IPR023401">
    <property type="entry name" value="ODC_N"/>
</dbReference>
<dbReference type="Proteomes" id="UP000638918">
    <property type="component" value="Unassembled WGS sequence"/>
</dbReference>
<dbReference type="Pfam" id="PF02423">
    <property type="entry name" value="OCD_Mu_crystall"/>
    <property type="match status" value="1"/>
</dbReference>
<dbReference type="EMBL" id="JACSQU010000001">
    <property type="protein sequence ID" value="MBD7939951.1"/>
    <property type="molecule type" value="Genomic_DNA"/>
</dbReference>
<evidence type="ECO:0000313" key="2">
    <source>
        <dbReference type="Proteomes" id="UP000638918"/>
    </source>
</evidence>
<dbReference type="SUPFAM" id="SSF51735">
    <property type="entry name" value="NAD(P)-binding Rossmann-fold domains"/>
    <property type="match status" value="1"/>
</dbReference>
<proteinExistence type="predicted"/>
<dbReference type="Gene3D" id="3.40.50.720">
    <property type="entry name" value="NAD(P)-binding Rossmann-like Domain"/>
    <property type="match status" value="1"/>
</dbReference>
<gene>
    <name evidence="1" type="ORF">H9656_00920</name>
</gene>
<dbReference type="PIRSF" id="PIRSF001439">
    <property type="entry name" value="CryM"/>
    <property type="match status" value="1"/>
</dbReference>
<evidence type="ECO:0000313" key="1">
    <source>
        <dbReference type="EMBL" id="MBD7939951.1"/>
    </source>
</evidence>
<organism evidence="1 2">
    <name type="scientific">Brevundimonas guildfordensis</name>
    <dbReference type="NCBI Taxonomy" id="2762241"/>
    <lineage>
        <taxon>Bacteria</taxon>
        <taxon>Pseudomonadati</taxon>
        <taxon>Pseudomonadota</taxon>
        <taxon>Alphaproteobacteria</taxon>
        <taxon>Caulobacterales</taxon>
        <taxon>Caulobacteraceae</taxon>
        <taxon>Brevundimonas</taxon>
    </lineage>
</organism>
<dbReference type="Gene3D" id="3.30.1780.10">
    <property type="entry name" value="ornithine cyclodeaminase, domain 1"/>
    <property type="match status" value="1"/>
</dbReference>
<keyword evidence="2" id="KW-1185">Reference proteome</keyword>
<dbReference type="PANTHER" id="PTHR13812">
    <property type="entry name" value="KETIMINE REDUCTASE MU-CRYSTALLIN"/>
    <property type="match status" value="1"/>
</dbReference>